<evidence type="ECO:0000256" key="3">
    <source>
        <dbReference type="ARBA" id="ARBA00023163"/>
    </source>
</evidence>
<dbReference type="AlphaFoldDB" id="A0A6J8E597"/>
<evidence type="ECO:0000259" key="8">
    <source>
        <dbReference type="Pfam" id="PF22536"/>
    </source>
</evidence>
<evidence type="ECO:0000256" key="5">
    <source>
        <dbReference type="RuleBase" id="RU367076"/>
    </source>
</evidence>
<dbReference type="InterPro" id="IPR039748">
    <property type="entry name" value="RPC3"/>
</dbReference>
<keyword evidence="2 5" id="KW-0240">DNA-directed RNA polymerase</keyword>
<evidence type="ECO:0000256" key="6">
    <source>
        <dbReference type="SAM" id="MobiDB-lite"/>
    </source>
</evidence>
<dbReference type="InterPro" id="IPR008806">
    <property type="entry name" value="RNA_pol_III_Rpc82_C"/>
</dbReference>
<dbReference type="GO" id="GO:0005666">
    <property type="term" value="C:RNA polymerase III complex"/>
    <property type="evidence" value="ECO:0007669"/>
    <property type="project" value="UniProtKB-UniRule"/>
</dbReference>
<gene>
    <name evidence="9" type="ORF">MCOR_47972</name>
</gene>
<evidence type="ECO:0000256" key="1">
    <source>
        <dbReference type="ARBA" id="ARBA00004123"/>
    </source>
</evidence>
<evidence type="ECO:0000313" key="9">
    <source>
        <dbReference type="EMBL" id="CAC5415266.1"/>
    </source>
</evidence>
<comment type="subcellular location">
    <subcellularLocation>
        <location evidence="1 5">Nucleus</location>
    </subcellularLocation>
</comment>
<protein>
    <recommendedName>
        <fullName evidence="5">DNA-directed RNA polymerase III subunit RPC3</fullName>
        <shortName evidence="5">RNA polymerase III subunit C3</shortName>
    </recommendedName>
</protein>
<dbReference type="Pfam" id="PF20912">
    <property type="entry name" value="RPC3_helical"/>
    <property type="match status" value="1"/>
</dbReference>
<dbReference type="Proteomes" id="UP000507470">
    <property type="component" value="Unassembled WGS sequence"/>
</dbReference>
<comment type="subunit">
    <text evidence="5">Component of the RNA polymerase III (Pol III) complex consisting of 17 subunits.</text>
</comment>
<dbReference type="Pfam" id="PF22536">
    <property type="entry name" value="WHD_POLR3C"/>
    <property type="match status" value="1"/>
</dbReference>
<keyword evidence="4 5" id="KW-0539">Nucleus</keyword>
<name>A0A6J8E597_MYTCO</name>
<reference evidence="9 10" key="1">
    <citation type="submission" date="2020-06" db="EMBL/GenBank/DDBJ databases">
        <authorList>
            <person name="Li R."/>
            <person name="Bekaert M."/>
        </authorList>
    </citation>
    <scope>NUCLEOTIDE SEQUENCE [LARGE SCALE GENOMIC DNA]</scope>
    <source>
        <strain evidence="10">wild</strain>
    </source>
</reference>
<evidence type="ECO:0000256" key="4">
    <source>
        <dbReference type="ARBA" id="ARBA00023242"/>
    </source>
</evidence>
<evidence type="ECO:0000313" key="10">
    <source>
        <dbReference type="Proteomes" id="UP000507470"/>
    </source>
</evidence>
<dbReference type="GO" id="GO:0006351">
    <property type="term" value="P:DNA-templated transcription"/>
    <property type="evidence" value="ECO:0007669"/>
    <property type="project" value="InterPro"/>
</dbReference>
<accession>A0A6J8E597</accession>
<organism evidence="9 10">
    <name type="scientific">Mytilus coruscus</name>
    <name type="common">Sea mussel</name>
    <dbReference type="NCBI Taxonomy" id="42192"/>
    <lineage>
        <taxon>Eukaryota</taxon>
        <taxon>Metazoa</taxon>
        <taxon>Spiralia</taxon>
        <taxon>Lophotrochozoa</taxon>
        <taxon>Mollusca</taxon>
        <taxon>Bivalvia</taxon>
        <taxon>Autobranchia</taxon>
        <taxon>Pteriomorphia</taxon>
        <taxon>Mytilida</taxon>
        <taxon>Mytiloidea</taxon>
        <taxon>Mytilidae</taxon>
        <taxon>Mytilinae</taxon>
        <taxon>Mytilus</taxon>
    </lineage>
</organism>
<evidence type="ECO:0000259" key="7">
    <source>
        <dbReference type="Pfam" id="PF05645"/>
    </source>
</evidence>
<keyword evidence="3 5" id="KW-0804">Transcription</keyword>
<dbReference type="FunFam" id="1.10.10.10:FF:000199">
    <property type="entry name" value="DNA-directed RNA polymerase III subunit RPC3"/>
    <property type="match status" value="1"/>
</dbReference>
<dbReference type="EMBL" id="CACVKT020008395">
    <property type="protein sequence ID" value="CAC5415266.1"/>
    <property type="molecule type" value="Genomic_DNA"/>
</dbReference>
<dbReference type="PANTHER" id="PTHR12949">
    <property type="entry name" value="RNA POLYMERASE III DNA DIRECTED -RELATED"/>
    <property type="match status" value="1"/>
</dbReference>
<dbReference type="GO" id="GO:0003697">
    <property type="term" value="F:single-stranded DNA binding"/>
    <property type="evidence" value="ECO:0007669"/>
    <property type="project" value="UniProtKB-UniRule"/>
</dbReference>
<feature type="domain" description="RNA polymerase III Rpc82 C -terminal" evidence="7">
    <location>
        <begin position="131"/>
        <end position="312"/>
    </location>
</feature>
<feature type="region of interest" description="Disordered" evidence="6">
    <location>
        <begin position="146"/>
        <end position="196"/>
    </location>
</feature>
<feature type="domain" description="DNA-directed RNA polymerase III subunit RPC3 winged-helix" evidence="8">
    <location>
        <begin position="318"/>
        <end position="377"/>
    </location>
</feature>
<comment type="function">
    <text evidence="5">DNA-dependent RNA polymerase catalyzes the transcription of DNA into RNA using the four ribonucleoside triphosphates as substrates. Specific core component of RNA polymerase III which synthesizes small RNAs, such as 5S rRNA and tRNAs.</text>
</comment>
<dbReference type="InterPro" id="IPR036388">
    <property type="entry name" value="WH-like_DNA-bd_sf"/>
</dbReference>
<proteinExistence type="inferred from homology"/>
<dbReference type="Pfam" id="PF05645">
    <property type="entry name" value="RNA_pol_Rpc82"/>
    <property type="match status" value="1"/>
</dbReference>
<comment type="similarity">
    <text evidence="5">Belongs to the eukaryotic RPC3/POLR3C RNA polymerase subunit family.</text>
</comment>
<sequence length="485" mass="55714">MRKLFGAGISDVEKCTLNVDKTKQRFSYPCQTKKVLCVLLQHNICDYTTDSKGTLEYLIDSEIILRRIRFPNYIYCAKTLYGDAAELVAEEILQNGQMLMTQVVKNVTNKLNEALTNAGHPEIASSFVQEKFNCLVNTHFLQRCKNRTNTSNGEDSADDLYKIPVTGSRKRKHSTDNNPASVKKRRILDSPEKEEPDDAGIYWKVNFDRFHQYMRDQLMITAIASKIDKKAGEVLRTLLRVCELKSDPYSTVTNAVTLTEIFNALPKDFGLTRKLLQIYLSMISEDSTCFISKVDESGGGMFVVNVYKALTQIATSHLESVVLERFGSKCLRIFRVLLLKKHVEQKQIEDFAMISAKEAKELLYNMFSQNFITTSHVLERSYKAMYNAMLRKDSELTEHRRLLDKQERVDAIIASIEQAGGDDAQKDEIEQTITPTERDQINTVKRTVQMLETSEIQIDDTMFILEMYLFYANQDRLLKCTHKKK</sequence>
<keyword evidence="10" id="KW-1185">Reference proteome</keyword>
<dbReference type="InterPro" id="IPR055207">
    <property type="entry name" value="POLR3C_WHD"/>
</dbReference>
<dbReference type="PANTHER" id="PTHR12949:SF0">
    <property type="entry name" value="DNA-DIRECTED RNA POLYMERASE III SUBUNIT RPC3"/>
    <property type="match status" value="1"/>
</dbReference>
<dbReference type="Gene3D" id="6.10.140.1450">
    <property type="match status" value="1"/>
</dbReference>
<dbReference type="OrthoDB" id="272392at2759"/>
<dbReference type="Gene3D" id="1.10.10.10">
    <property type="entry name" value="Winged helix-like DNA-binding domain superfamily/Winged helix DNA-binding domain"/>
    <property type="match status" value="2"/>
</dbReference>
<evidence type="ECO:0000256" key="2">
    <source>
        <dbReference type="ARBA" id="ARBA00022478"/>
    </source>
</evidence>